<reference evidence="2 3" key="1">
    <citation type="submission" date="2007-07" db="EMBL/GenBank/DDBJ databases">
        <title>Complete sequence of plasmid pXAUT01 of Xanthobacter autotrophicus Py2.</title>
        <authorList>
            <consortium name="US DOE Joint Genome Institute"/>
            <person name="Copeland A."/>
            <person name="Lucas S."/>
            <person name="Lapidus A."/>
            <person name="Barry K."/>
            <person name="Glavina del Rio T."/>
            <person name="Hammon N."/>
            <person name="Israni S."/>
            <person name="Dalin E."/>
            <person name="Tice H."/>
            <person name="Pitluck S."/>
            <person name="Sims D."/>
            <person name="Brettin T."/>
            <person name="Bruce D."/>
            <person name="Detter J.C."/>
            <person name="Han C."/>
            <person name="Tapia R."/>
            <person name="Brainard J."/>
            <person name="Schmutz J."/>
            <person name="Larimer F."/>
            <person name="Land M."/>
            <person name="Hauser L."/>
            <person name="Kyrpides N."/>
            <person name="Kim E."/>
            <person name="Ensigns S.A."/>
            <person name="Richardson P."/>
        </authorList>
    </citation>
    <scope>NUCLEOTIDE SEQUENCE [LARGE SCALE GENOMIC DNA]</scope>
    <source>
        <strain evidence="3">ATCC BAA-1158 / Py2</strain>
        <plasmid evidence="3">Plasmid pXAUT01</plasmid>
    </source>
</reference>
<dbReference type="InterPro" id="IPR005618">
    <property type="entry name" value="OMPW"/>
</dbReference>
<proteinExistence type="inferred from homology"/>
<accession>A7IPZ0</accession>
<keyword evidence="3" id="KW-1185">Reference proteome</keyword>
<dbReference type="AlphaFoldDB" id="A7IPZ0"/>
<evidence type="ECO:0000256" key="1">
    <source>
        <dbReference type="ARBA" id="ARBA00009330"/>
    </source>
</evidence>
<dbReference type="GO" id="GO:0019867">
    <property type="term" value="C:outer membrane"/>
    <property type="evidence" value="ECO:0007669"/>
    <property type="project" value="InterPro"/>
</dbReference>
<dbReference type="PANTHER" id="PTHR36920:SF1">
    <property type="entry name" value="OUTER MEMBRANE PROTEIN W"/>
    <property type="match status" value="1"/>
</dbReference>
<organism evidence="2 3">
    <name type="scientific">Xanthobacter autotrophicus (strain ATCC BAA-1158 / Py2)</name>
    <dbReference type="NCBI Taxonomy" id="78245"/>
    <lineage>
        <taxon>Bacteria</taxon>
        <taxon>Pseudomonadati</taxon>
        <taxon>Pseudomonadota</taxon>
        <taxon>Alphaproteobacteria</taxon>
        <taxon>Hyphomicrobiales</taxon>
        <taxon>Xanthobacteraceae</taxon>
        <taxon>Xanthobacter</taxon>
    </lineage>
</organism>
<dbReference type="PANTHER" id="PTHR36920">
    <property type="match status" value="1"/>
</dbReference>
<dbReference type="PhylomeDB" id="A7IPZ0"/>
<name>A7IPZ0_XANP2</name>
<dbReference type="Pfam" id="PF03922">
    <property type="entry name" value="OmpW"/>
    <property type="match status" value="1"/>
</dbReference>
<dbReference type="GO" id="GO:0055085">
    <property type="term" value="P:transmembrane transport"/>
    <property type="evidence" value="ECO:0007669"/>
    <property type="project" value="TreeGrafter"/>
</dbReference>
<protein>
    <submittedName>
        <fullName evidence="2">OmpW family protein</fullName>
    </submittedName>
</protein>
<dbReference type="Proteomes" id="UP000002417">
    <property type="component" value="Plasmid pXAUT01"/>
</dbReference>
<geneLocation type="plasmid" evidence="2 3">
    <name>pXAUT01</name>
</geneLocation>
<keyword evidence="2" id="KW-0614">Plasmid</keyword>
<evidence type="ECO:0000313" key="2">
    <source>
        <dbReference type="EMBL" id="ABS70086.1"/>
    </source>
</evidence>
<sequence length="251" mass="25891">MVRTAKSAPYLGNVGLEMMGGNKTAGIGACLALATGVLAGAPMARAADMTTPVKAVAPVSEPSPWFVRVGVGGLFFDSSTNILLGNAPVPFSDATADNNWTVVFDIGYYITPNISLSLTGGYPPTTTLTGQGSLAALGALGKTTYGPAALTAQYHFNQFGAFQPYVGAGIAYAIIFNSNDGAVKNLKVNGAPAFVLQAGAEYAIDQHWGVFADVKKLFLEVDATGIVAGLPVQADITLDPLIVSFGASYRF</sequence>
<comment type="similarity">
    <text evidence="1">Belongs to the OmpW/AlkL family.</text>
</comment>
<dbReference type="SUPFAM" id="SSF56925">
    <property type="entry name" value="OMPA-like"/>
    <property type="match status" value="1"/>
</dbReference>
<dbReference type="KEGG" id="xau:Xaut_4877"/>
<dbReference type="EMBL" id="CP000782">
    <property type="protein sequence ID" value="ABS70086.1"/>
    <property type="molecule type" value="Genomic_DNA"/>
</dbReference>
<dbReference type="InterPro" id="IPR011250">
    <property type="entry name" value="OMP/PagP_B-barrel"/>
</dbReference>
<gene>
    <name evidence="2" type="ordered locus">Xaut_4877</name>
</gene>
<dbReference type="HOGENOM" id="CLU_042505_0_0_5"/>
<dbReference type="eggNOG" id="COG3047">
    <property type="taxonomic scope" value="Bacteria"/>
</dbReference>
<dbReference type="Gene3D" id="2.40.160.20">
    <property type="match status" value="1"/>
</dbReference>
<evidence type="ECO:0000313" key="3">
    <source>
        <dbReference type="Proteomes" id="UP000002417"/>
    </source>
</evidence>